<evidence type="ECO:0000313" key="3">
    <source>
        <dbReference type="Proteomes" id="UP000320239"/>
    </source>
</evidence>
<gene>
    <name evidence="2" type="ORF">FHX34_102419</name>
</gene>
<dbReference type="Proteomes" id="UP000320239">
    <property type="component" value="Unassembled WGS sequence"/>
</dbReference>
<sequence length="47" mass="5022">MPGGPGRATLARRMLLAREAVPAGDRRLCAGPGRRVTRSGPWPEPAR</sequence>
<dbReference type="AlphaFoldDB" id="A0A561WJ34"/>
<protein>
    <submittedName>
        <fullName evidence="2">Uncharacterized protein</fullName>
    </submittedName>
</protein>
<evidence type="ECO:0000313" key="2">
    <source>
        <dbReference type="EMBL" id="TWG23868.1"/>
    </source>
</evidence>
<reference evidence="2 3" key="1">
    <citation type="submission" date="2019-06" db="EMBL/GenBank/DDBJ databases">
        <title>Sequencing the genomes of 1000 actinobacteria strains.</title>
        <authorList>
            <person name="Klenk H.-P."/>
        </authorList>
    </citation>
    <scope>NUCLEOTIDE SEQUENCE [LARGE SCALE GENOMIC DNA]</scope>
    <source>
        <strain evidence="2 3">DSM 43866</strain>
    </source>
</reference>
<organism evidence="2 3">
    <name type="scientific">Actinoplanes teichomyceticus</name>
    <dbReference type="NCBI Taxonomy" id="1867"/>
    <lineage>
        <taxon>Bacteria</taxon>
        <taxon>Bacillati</taxon>
        <taxon>Actinomycetota</taxon>
        <taxon>Actinomycetes</taxon>
        <taxon>Micromonosporales</taxon>
        <taxon>Micromonosporaceae</taxon>
        <taxon>Actinoplanes</taxon>
    </lineage>
</organism>
<keyword evidence="3" id="KW-1185">Reference proteome</keyword>
<accession>A0A561WJ34</accession>
<evidence type="ECO:0000256" key="1">
    <source>
        <dbReference type="SAM" id="MobiDB-lite"/>
    </source>
</evidence>
<proteinExistence type="predicted"/>
<feature type="region of interest" description="Disordered" evidence="1">
    <location>
        <begin position="26"/>
        <end position="47"/>
    </location>
</feature>
<name>A0A561WJ34_ACTTI</name>
<comment type="caution">
    <text evidence="2">The sequence shown here is derived from an EMBL/GenBank/DDBJ whole genome shotgun (WGS) entry which is preliminary data.</text>
</comment>
<dbReference type="EMBL" id="VIWY01000002">
    <property type="protein sequence ID" value="TWG23868.1"/>
    <property type="molecule type" value="Genomic_DNA"/>
</dbReference>